<keyword evidence="6 10" id="KW-1133">Transmembrane helix</keyword>
<keyword evidence="4 10" id="KW-0812">Transmembrane</keyword>
<evidence type="ECO:0000256" key="7">
    <source>
        <dbReference type="ARBA" id="ARBA00023010"/>
    </source>
</evidence>
<evidence type="ECO:0000313" key="12">
    <source>
        <dbReference type="Proteomes" id="UP001524587"/>
    </source>
</evidence>
<evidence type="ECO:0000256" key="8">
    <source>
        <dbReference type="ARBA" id="ARBA00023136"/>
    </source>
</evidence>
<keyword evidence="8 10" id="KW-0472">Membrane</keyword>
<keyword evidence="7" id="KW-0811">Translocation</keyword>
<proteinExistence type="predicted"/>
<dbReference type="EMBL" id="JAMSKV010000003">
    <property type="protein sequence ID" value="MCQ8277938.1"/>
    <property type="molecule type" value="Genomic_DNA"/>
</dbReference>
<dbReference type="InterPro" id="IPR018448">
    <property type="entry name" value="TatB"/>
</dbReference>
<reference evidence="11 12" key="1">
    <citation type="submission" date="2022-06" db="EMBL/GenBank/DDBJ databases">
        <title>Endosaccharibacter gen. nov., sp. nov., endophytic bacteria isolated from sugarcane.</title>
        <authorList>
            <person name="Pitiwittayakul N."/>
            <person name="Yukphan P."/>
            <person name="Charoenyingcharoen P."/>
            <person name="Tanasupawat S."/>
        </authorList>
    </citation>
    <scope>NUCLEOTIDE SEQUENCE [LARGE SCALE GENOMIC DNA]</scope>
    <source>
        <strain evidence="11 12">KSS8</strain>
    </source>
</reference>
<keyword evidence="3" id="KW-1003">Cell membrane</keyword>
<dbReference type="Pfam" id="PF02416">
    <property type="entry name" value="TatA_B_E"/>
    <property type="match status" value="1"/>
</dbReference>
<evidence type="ECO:0000256" key="9">
    <source>
        <dbReference type="SAM" id="MobiDB-lite"/>
    </source>
</evidence>
<comment type="caution">
    <text evidence="11">The sequence shown here is derived from an EMBL/GenBank/DDBJ whole genome shotgun (WGS) entry which is preliminary data.</text>
</comment>
<dbReference type="NCBIfam" id="TIGR01410">
    <property type="entry name" value="tatB"/>
    <property type="match status" value="1"/>
</dbReference>
<protein>
    <submittedName>
        <fullName evidence="11">Sec-independent protein translocase protein TatB</fullName>
    </submittedName>
</protein>
<evidence type="ECO:0000256" key="3">
    <source>
        <dbReference type="ARBA" id="ARBA00022475"/>
    </source>
</evidence>
<evidence type="ECO:0000256" key="2">
    <source>
        <dbReference type="ARBA" id="ARBA00022448"/>
    </source>
</evidence>
<feature type="transmembrane region" description="Helical" evidence="10">
    <location>
        <begin position="6"/>
        <end position="22"/>
    </location>
</feature>
<sequence>MFGLDLSEFALIGIVALLFIGPKDMPVAIRTVTTMIKKGRKLAQEFQGHVDEMIREADLGEARDQFRQLRSLNVRGQVMRALDSDGSIRRTFQDDPFKTKTVDLPAMAAASAEPIAVEERPLLGTAPPDYPVFAEETPDPAEAADPAPSILPPTLARRLRAERAKPLAPRFVPPHAAGGLPAQARRP</sequence>
<keyword evidence="5" id="KW-0653">Protein transport</keyword>
<comment type="subcellular location">
    <subcellularLocation>
        <location evidence="1">Membrane</location>
        <topology evidence="1">Single-pass membrane protein</topology>
    </subcellularLocation>
</comment>
<dbReference type="PRINTS" id="PR01506">
    <property type="entry name" value="TATBPROTEIN"/>
</dbReference>
<keyword evidence="2" id="KW-0813">Transport</keyword>
<keyword evidence="12" id="KW-1185">Reference proteome</keyword>
<accession>A0ABT1W7X4</accession>
<dbReference type="InterPro" id="IPR003369">
    <property type="entry name" value="TatA/B/E"/>
</dbReference>
<dbReference type="Gene3D" id="1.20.5.3310">
    <property type="match status" value="1"/>
</dbReference>
<evidence type="ECO:0000256" key="5">
    <source>
        <dbReference type="ARBA" id="ARBA00022927"/>
    </source>
</evidence>
<dbReference type="Proteomes" id="UP001524587">
    <property type="component" value="Unassembled WGS sequence"/>
</dbReference>
<evidence type="ECO:0000256" key="1">
    <source>
        <dbReference type="ARBA" id="ARBA00004167"/>
    </source>
</evidence>
<gene>
    <name evidence="11" type="primary">tatB</name>
    <name evidence="11" type="ORF">NFI95_05700</name>
</gene>
<feature type="region of interest" description="Disordered" evidence="9">
    <location>
        <begin position="133"/>
        <end position="187"/>
    </location>
</feature>
<organism evidence="11 12">
    <name type="scientific">Endosaccharibacter trunci</name>
    <dbReference type="NCBI Taxonomy" id="2812733"/>
    <lineage>
        <taxon>Bacteria</taxon>
        <taxon>Pseudomonadati</taxon>
        <taxon>Pseudomonadota</taxon>
        <taxon>Alphaproteobacteria</taxon>
        <taxon>Acetobacterales</taxon>
        <taxon>Acetobacteraceae</taxon>
        <taxon>Endosaccharibacter</taxon>
    </lineage>
</organism>
<evidence type="ECO:0000256" key="10">
    <source>
        <dbReference type="SAM" id="Phobius"/>
    </source>
</evidence>
<evidence type="ECO:0000313" key="11">
    <source>
        <dbReference type="EMBL" id="MCQ8277938.1"/>
    </source>
</evidence>
<evidence type="ECO:0000256" key="4">
    <source>
        <dbReference type="ARBA" id="ARBA00022692"/>
    </source>
</evidence>
<dbReference type="RefSeq" id="WP_422863395.1">
    <property type="nucleotide sequence ID" value="NZ_JAMSKV010000003.1"/>
</dbReference>
<evidence type="ECO:0000256" key="6">
    <source>
        <dbReference type="ARBA" id="ARBA00022989"/>
    </source>
</evidence>
<name>A0ABT1W7X4_9PROT</name>